<organism evidence="11 12">
    <name type="scientific">Chlorobium phaeobacteroides (strain DSM 266 / SMG 266 / 2430)</name>
    <dbReference type="NCBI Taxonomy" id="290317"/>
    <lineage>
        <taxon>Bacteria</taxon>
        <taxon>Pseudomonadati</taxon>
        <taxon>Chlorobiota</taxon>
        <taxon>Chlorobiia</taxon>
        <taxon>Chlorobiales</taxon>
        <taxon>Chlorobiaceae</taxon>
        <taxon>Chlorobium/Pelodictyon group</taxon>
        <taxon>Chlorobium</taxon>
    </lineage>
</organism>
<dbReference type="InterPro" id="IPR000123">
    <property type="entry name" value="Reverse_transcriptase_msDNA"/>
</dbReference>
<keyword evidence="3" id="KW-0548">Nucleotidyltransferase</keyword>
<dbReference type="InterPro" id="IPR043502">
    <property type="entry name" value="DNA/RNA_pol_sf"/>
</dbReference>
<evidence type="ECO:0000256" key="3">
    <source>
        <dbReference type="ARBA" id="ARBA00022695"/>
    </source>
</evidence>
<keyword evidence="2" id="KW-0808">Transferase</keyword>
<name>A1BGI0_CHLPD</name>
<keyword evidence="7" id="KW-0051">Antiviral defense</keyword>
<dbReference type="RefSeq" id="WP_011745321.1">
    <property type="nucleotide sequence ID" value="NC_008639.1"/>
</dbReference>
<dbReference type="InterPro" id="IPR030931">
    <property type="entry name" value="Group_II_RT_mat"/>
</dbReference>
<dbReference type="EC" id="2.7.7.49" evidence="1"/>
<protein>
    <recommendedName>
        <fullName evidence="1">RNA-directed DNA polymerase</fullName>
        <ecNumber evidence="1">2.7.7.49</ecNumber>
    </recommendedName>
</protein>
<evidence type="ECO:0000256" key="5">
    <source>
        <dbReference type="ARBA" id="ARBA00022842"/>
    </source>
</evidence>
<evidence type="ECO:0000256" key="8">
    <source>
        <dbReference type="ARBA" id="ARBA00034120"/>
    </source>
</evidence>
<dbReference type="PANTHER" id="PTHR34047:SF3">
    <property type="entry name" value="BLR2052 PROTEIN"/>
    <property type="match status" value="1"/>
</dbReference>
<keyword evidence="6 11" id="KW-0695">RNA-directed DNA polymerase</keyword>
<dbReference type="OrthoDB" id="9780724at2"/>
<dbReference type="KEGG" id="cph:Cpha266_1481"/>
<dbReference type="PROSITE" id="PS50878">
    <property type="entry name" value="RT_POL"/>
    <property type="match status" value="1"/>
</dbReference>
<dbReference type="Proteomes" id="UP000008701">
    <property type="component" value="Chromosome"/>
</dbReference>
<evidence type="ECO:0000256" key="9">
    <source>
        <dbReference type="ARBA" id="ARBA00048173"/>
    </source>
</evidence>
<dbReference type="GO" id="GO:0003964">
    <property type="term" value="F:RNA-directed DNA polymerase activity"/>
    <property type="evidence" value="ECO:0007669"/>
    <property type="project" value="UniProtKB-KW"/>
</dbReference>
<comment type="catalytic activity">
    <reaction evidence="9">
        <text>DNA(n) + a 2'-deoxyribonucleoside 5'-triphosphate = DNA(n+1) + diphosphate</text>
        <dbReference type="Rhea" id="RHEA:22508"/>
        <dbReference type="Rhea" id="RHEA-COMP:17339"/>
        <dbReference type="Rhea" id="RHEA-COMP:17340"/>
        <dbReference type="ChEBI" id="CHEBI:33019"/>
        <dbReference type="ChEBI" id="CHEBI:61560"/>
        <dbReference type="ChEBI" id="CHEBI:173112"/>
        <dbReference type="EC" id="2.7.7.49"/>
    </reaction>
</comment>
<dbReference type="InterPro" id="IPR043128">
    <property type="entry name" value="Rev_trsase/Diguanyl_cyclase"/>
</dbReference>
<evidence type="ECO:0000256" key="1">
    <source>
        <dbReference type="ARBA" id="ARBA00012493"/>
    </source>
</evidence>
<evidence type="ECO:0000256" key="7">
    <source>
        <dbReference type="ARBA" id="ARBA00023118"/>
    </source>
</evidence>
<dbReference type="CDD" id="cd01651">
    <property type="entry name" value="RT_G2_intron"/>
    <property type="match status" value="1"/>
</dbReference>
<dbReference type="Pfam" id="PF00078">
    <property type="entry name" value="RVT_1"/>
    <property type="match status" value="1"/>
</dbReference>
<gene>
    <name evidence="11" type="ordered locus">Cpha266_1481</name>
</gene>
<dbReference type="PRINTS" id="PR00866">
    <property type="entry name" value="RNADNAPOLMS"/>
</dbReference>
<dbReference type="eggNOG" id="COG3344">
    <property type="taxonomic scope" value="Bacteria"/>
</dbReference>
<dbReference type="InterPro" id="IPR000477">
    <property type="entry name" value="RT_dom"/>
</dbReference>
<dbReference type="Pfam" id="PF08388">
    <property type="entry name" value="GIIM"/>
    <property type="match status" value="1"/>
</dbReference>
<accession>A1BGI0</accession>
<dbReference type="SUPFAM" id="SSF56672">
    <property type="entry name" value="DNA/RNA polymerases"/>
    <property type="match status" value="1"/>
</dbReference>
<sequence>MTKPYEISKHLVLESYRTVKANRGGAGVDQESIEAFEKNLKGNLYKLWNRLSSGSYFPPPVKGVGIPKKTGGIRMLGVPTVADRVAQTVGKETLEPLLEPIFHQDSYGYRPGRSALDAVGVVRERCWKYDWVVEFDISKFFDTMNHELLMRAVRKHCQIEWVLLYVERWLKAPMMSPEGDLVERTKGTPQGGVISPLLANLFLHYAFDRWVSENLPGVPFCRYADDGVLHCKSKEQAVLVMKKITKRFEACGLRVNPDKTRIVYCKDDKRKEDHPVTSFTFLGYTFRPRQVKDKHGRIFVGFTPAVSSGSLKTMRRTIRSWHLQLKSDKQIEELSKAIDPVLRGWKNYFCRFNASAMKPVWHHVNLYLTRWLMRKYQKYAGRLKRAVGVLERIARAKPSAFVHWKLGCIPKGWIMGAG</sequence>
<dbReference type="GO" id="GO:0003723">
    <property type="term" value="F:RNA binding"/>
    <property type="evidence" value="ECO:0007669"/>
    <property type="project" value="InterPro"/>
</dbReference>
<dbReference type="GO" id="GO:0046872">
    <property type="term" value="F:metal ion binding"/>
    <property type="evidence" value="ECO:0007669"/>
    <property type="project" value="UniProtKB-KW"/>
</dbReference>
<dbReference type="NCBIfam" id="TIGR04416">
    <property type="entry name" value="group_II_RT_mat"/>
    <property type="match status" value="1"/>
</dbReference>
<comment type="similarity">
    <text evidence="8">Belongs to the bacterial reverse transcriptase family.</text>
</comment>
<dbReference type="AlphaFoldDB" id="A1BGI0"/>
<reference evidence="11 12" key="1">
    <citation type="submission" date="2006-12" db="EMBL/GenBank/DDBJ databases">
        <title>Complete sequence of Chlorobium phaeobacteroides DSM 266.</title>
        <authorList>
            <consortium name="US DOE Joint Genome Institute"/>
            <person name="Copeland A."/>
            <person name="Lucas S."/>
            <person name="Lapidus A."/>
            <person name="Barry K."/>
            <person name="Detter J.C."/>
            <person name="Glavina del Rio T."/>
            <person name="Hammon N."/>
            <person name="Israni S."/>
            <person name="Pitluck S."/>
            <person name="Goltsman E."/>
            <person name="Schmutz J."/>
            <person name="Larimer F."/>
            <person name="Land M."/>
            <person name="Hauser L."/>
            <person name="Mikhailova N."/>
            <person name="Li T."/>
            <person name="Overmann J."/>
            <person name="Bryant D.A."/>
            <person name="Richardson P."/>
        </authorList>
    </citation>
    <scope>NUCLEOTIDE SEQUENCE [LARGE SCALE GENOMIC DNA]</scope>
    <source>
        <strain evidence="11 12">DSM 266</strain>
    </source>
</reference>
<proteinExistence type="inferred from homology"/>
<dbReference type="PANTHER" id="PTHR34047">
    <property type="entry name" value="NUCLEAR INTRON MATURASE 1, MITOCHONDRIAL-RELATED"/>
    <property type="match status" value="1"/>
</dbReference>
<evidence type="ECO:0000256" key="2">
    <source>
        <dbReference type="ARBA" id="ARBA00022679"/>
    </source>
</evidence>
<dbReference type="GO" id="GO:0051607">
    <property type="term" value="P:defense response to virus"/>
    <property type="evidence" value="ECO:0007669"/>
    <property type="project" value="UniProtKB-KW"/>
</dbReference>
<keyword evidence="4" id="KW-0479">Metal-binding</keyword>
<evidence type="ECO:0000313" key="12">
    <source>
        <dbReference type="Proteomes" id="UP000008701"/>
    </source>
</evidence>
<keyword evidence="5" id="KW-0460">Magnesium</keyword>
<dbReference type="HOGENOM" id="CLU_013584_2_0_10"/>
<evidence type="ECO:0000256" key="6">
    <source>
        <dbReference type="ARBA" id="ARBA00022918"/>
    </source>
</evidence>
<keyword evidence="12" id="KW-1185">Reference proteome</keyword>
<evidence type="ECO:0000313" key="11">
    <source>
        <dbReference type="EMBL" id="ABL65507.1"/>
    </source>
</evidence>
<dbReference type="InterPro" id="IPR013597">
    <property type="entry name" value="Mat_intron_G2"/>
</dbReference>
<feature type="domain" description="Reverse transcriptase" evidence="10">
    <location>
        <begin position="47"/>
        <end position="286"/>
    </location>
</feature>
<dbReference type="Gene3D" id="3.30.70.270">
    <property type="match status" value="1"/>
</dbReference>
<dbReference type="InterPro" id="IPR051083">
    <property type="entry name" value="GrpII_Intron_Splice-Mob/Def"/>
</dbReference>
<evidence type="ECO:0000259" key="10">
    <source>
        <dbReference type="PROSITE" id="PS50878"/>
    </source>
</evidence>
<evidence type="ECO:0000256" key="4">
    <source>
        <dbReference type="ARBA" id="ARBA00022723"/>
    </source>
</evidence>
<dbReference type="EMBL" id="CP000492">
    <property type="protein sequence ID" value="ABL65507.1"/>
    <property type="molecule type" value="Genomic_DNA"/>
</dbReference>